<name>A0A3D8K1N9_9BURK</name>
<keyword evidence="3" id="KW-0408">Iron</keyword>
<dbReference type="EMBL" id="QRGA01000006">
    <property type="protein sequence ID" value="RDU98826.1"/>
    <property type="molecule type" value="Genomic_DNA"/>
</dbReference>
<protein>
    <submittedName>
        <fullName evidence="6">Rieske (2Fe-2S) protein</fullName>
    </submittedName>
</protein>
<evidence type="ECO:0000259" key="5">
    <source>
        <dbReference type="PROSITE" id="PS51296"/>
    </source>
</evidence>
<evidence type="ECO:0000256" key="4">
    <source>
        <dbReference type="ARBA" id="ARBA00023014"/>
    </source>
</evidence>
<evidence type="ECO:0000256" key="1">
    <source>
        <dbReference type="ARBA" id="ARBA00022714"/>
    </source>
</evidence>
<dbReference type="Pfam" id="PF00355">
    <property type="entry name" value="Rieske"/>
    <property type="match status" value="1"/>
</dbReference>
<dbReference type="InterPro" id="IPR017941">
    <property type="entry name" value="Rieske_2Fe-2S"/>
</dbReference>
<dbReference type="PANTHER" id="PTHR40261">
    <property type="match status" value="1"/>
</dbReference>
<dbReference type="OrthoDB" id="9794779at2"/>
<dbReference type="Proteomes" id="UP000256838">
    <property type="component" value="Unassembled WGS sequence"/>
</dbReference>
<dbReference type="CDD" id="cd03467">
    <property type="entry name" value="Rieske"/>
    <property type="match status" value="1"/>
</dbReference>
<organism evidence="6 7">
    <name type="scientific">Trinickia dinghuensis</name>
    <dbReference type="NCBI Taxonomy" id="2291023"/>
    <lineage>
        <taxon>Bacteria</taxon>
        <taxon>Pseudomonadati</taxon>
        <taxon>Pseudomonadota</taxon>
        <taxon>Betaproteobacteria</taxon>
        <taxon>Burkholderiales</taxon>
        <taxon>Burkholderiaceae</taxon>
        <taxon>Trinickia</taxon>
    </lineage>
</organism>
<accession>A0A3D8K1N9</accession>
<evidence type="ECO:0000256" key="3">
    <source>
        <dbReference type="ARBA" id="ARBA00023004"/>
    </source>
</evidence>
<dbReference type="Gene3D" id="2.102.10.10">
    <property type="entry name" value="Rieske [2Fe-2S] iron-sulphur domain"/>
    <property type="match status" value="1"/>
</dbReference>
<evidence type="ECO:0000256" key="2">
    <source>
        <dbReference type="ARBA" id="ARBA00022723"/>
    </source>
</evidence>
<dbReference type="PROSITE" id="PS51296">
    <property type="entry name" value="RIESKE"/>
    <property type="match status" value="1"/>
</dbReference>
<dbReference type="AlphaFoldDB" id="A0A3D8K1N9"/>
<keyword evidence="7" id="KW-1185">Reference proteome</keyword>
<dbReference type="GO" id="GO:0051537">
    <property type="term" value="F:2 iron, 2 sulfur cluster binding"/>
    <property type="evidence" value="ECO:0007669"/>
    <property type="project" value="UniProtKB-KW"/>
</dbReference>
<keyword evidence="2" id="KW-0479">Metal-binding</keyword>
<comment type="caution">
    <text evidence="6">The sequence shown here is derived from an EMBL/GenBank/DDBJ whole genome shotgun (WGS) entry which is preliminary data.</text>
</comment>
<evidence type="ECO:0000313" key="7">
    <source>
        <dbReference type="Proteomes" id="UP000256838"/>
    </source>
</evidence>
<gene>
    <name evidence="6" type="ORF">DWV00_11215</name>
</gene>
<keyword evidence="4" id="KW-0411">Iron-sulfur</keyword>
<proteinExistence type="predicted"/>
<reference evidence="6 7" key="1">
    <citation type="submission" date="2018-08" db="EMBL/GenBank/DDBJ databases">
        <title>Paraburkholderia sp. DHOM06 isolated from forest soil.</title>
        <authorList>
            <person name="Gao Z.-H."/>
            <person name="Qiu L.-H."/>
        </authorList>
    </citation>
    <scope>NUCLEOTIDE SEQUENCE [LARGE SCALE GENOMIC DNA]</scope>
    <source>
        <strain evidence="6 7">DHOM06</strain>
    </source>
</reference>
<evidence type="ECO:0000313" key="6">
    <source>
        <dbReference type="EMBL" id="RDU98826.1"/>
    </source>
</evidence>
<sequence>MSNRFPSIRLANVGDLPDPGARGFDPSGDGHDTLFVVRRGAELRAYRDACPHFGDTPMAWRKNAYLNGEGTRIVCHAHGAQFDIASGECLLGPCLGQRLEPVEIEVTSDGDIVLIPA</sequence>
<dbReference type="GO" id="GO:0046872">
    <property type="term" value="F:metal ion binding"/>
    <property type="evidence" value="ECO:0007669"/>
    <property type="project" value="UniProtKB-KW"/>
</dbReference>
<dbReference type="InterPro" id="IPR036922">
    <property type="entry name" value="Rieske_2Fe-2S_sf"/>
</dbReference>
<feature type="domain" description="Rieske" evidence="5">
    <location>
        <begin position="8"/>
        <end position="113"/>
    </location>
</feature>
<dbReference type="RefSeq" id="WP_115533641.1">
    <property type="nucleotide sequence ID" value="NZ_QRGA01000006.1"/>
</dbReference>
<dbReference type="SUPFAM" id="SSF50022">
    <property type="entry name" value="ISP domain"/>
    <property type="match status" value="1"/>
</dbReference>
<keyword evidence="1" id="KW-0001">2Fe-2S</keyword>
<dbReference type="PANTHER" id="PTHR40261:SF1">
    <property type="entry name" value="RIESKE DOMAIN-CONTAINING PROTEIN"/>
    <property type="match status" value="1"/>
</dbReference>